<protein>
    <submittedName>
        <fullName evidence="2">DgyrCDS9052</fullName>
    </submittedName>
</protein>
<comment type="caution">
    <text evidence="2">The sequence shown here is derived from an EMBL/GenBank/DDBJ whole genome shotgun (WGS) entry which is preliminary data.</text>
</comment>
<evidence type="ECO:0000313" key="2">
    <source>
        <dbReference type="EMBL" id="CAD5120486.1"/>
    </source>
</evidence>
<dbReference type="Proteomes" id="UP000549394">
    <property type="component" value="Unassembled WGS sequence"/>
</dbReference>
<feature type="compositionally biased region" description="Pro residues" evidence="1">
    <location>
        <begin position="423"/>
        <end position="453"/>
    </location>
</feature>
<sequence>MSDMPGDNAEILVDMMARSAVVNIFRCLYKDFIPKCIKDSNDFSATIYQSLSDLVDDANAWLRTENMYRVTGCESIGATLPNASYNIGTTVNPDYCKLLVQGDEDKKKYPTCKIVNCLRIYYRFKDENESEIPSQIGYYNLVPKLKLSLLWSNKTPENITEAIKRFNTTSKSELIPGKILNMETQVAYIDTIDTNYDGVAFEESEKSKFRPKNSFIRIFYENVECPKEQIGCKDFVPKRIKNDFLFGNHIYENFSQTMEKVSKWVSSQLNIRVINVQTLFVEYDKVGSTDINDNTQNIQSKYCTLFYVQVIRVYYTTLTTPLETPISLTYRVFIPCCVKKSLDMDEYERFETLYNREILPFIRYNLAVGIINIEMVPIYISSSEDGETMSSKNRKSLTLVKYVRIYFDGRIQEPPIGYYEIPTPLPPTPLPPTPSPSPPPLSTTPSQAPPPSTPLQTLPTTSPSPKPALPKSTVSKTCVIT</sequence>
<feature type="region of interest" description="Disordered" evidence="1">
    <location>
        <begin position="422"/>
        <end position="481"/>
    </location>
</feature>
<proteinExistence type="predicted"/>
<evidence type="ECO:0000313" key="3">
    <source>
        <dbReference type="Proteomes" id="UP000549394"/>
    </source>
</evidence>
<name>A0A7I8W164_9ANNE</name>
<dbReference type="OrthoDB" id="6283821at2759"/>
<accession>A0A7I8W164</accession>
<gene>
    <name evidence="2" type="ORF">DGYR_LOCUS8580</name>
</gene>
<evidence type="ECO:0000256" key="1">
    <source>
        <dbReference type="SAM" id="MobiDB-lite"/>
    </source>
</evidence>
<dbReference type="PRINTS" id="PR01217">
    <property type="entry name" value="PRICHEXTENSN"/>
</dbReference>
<dbReference type="EMBL" id="CAJFCJ010000012">
    <property type="protein sequence ID" value="CAD5120486.1"/>
    <property type="molecule type" value="Genomic_DNA"/>
</dbReference>
<organism evidence="2 3">
    <name type="scientific">Dimorphilus gyrociliatus</name>
    <dbReference type="NCBI Taxonomy" id="2664684"/>
    <lineage>
        <taxon>Eukaryota</taxon>
        <taxon>Metazoa</taxon>
        <taxon>Spiralia</taxon>
        <taxon>Lophotrochozoa</taxon>
        <taxon>Annelida</taxon>
        <taxon>Polychaeta</taxon>
        <taxon>Polychaeta incertae sedis</taxon>
        <taxon>Dinophilidae</taxon>
        <taxon>Dimorphilus</taxon>
    </lineage>
</organism>
<dbReference type="AlphaFoldDB" id="A0A7I8W164"/>
<reference evidence="2 3" key="1">
    <citation type="submission" date="2020-08" db="EMBL/GenBank/DDBJ databases">
        <authorList>
            <person name="Hejnol A."/>
        </authorList>
    </citation>
    <scope>NUCLEOTIDE SEQUENCE [LARGE SCALE GENOMIC DNA]</scope>
</reference>
<keyword evidence="3" id="KW-1185">Reference proteome</keyword>